<evidence type="ECO:0000313" key="2">
    <source>
        <dbReference type="Proteomes" id="UP001056120"/>
    </source>
</evidence>
<dbReference type="Proteomes" id="UP001056120">
    <property type="component" value="Linkage Group LG22"/>
</dbReference>
<gene>
    <name evidence="1" type="ORF">L1987_65023</name>
</gene>
<sequence>MGVWSFAGVTTADRISPPSELLITQLTDEDIDDSSLIASFTGASVKLVVKKEIVGKKRVVGEKEIVEKKYVVEEETSGNKEVGGKKEVTGIDKWEITMEVCDKLLSRHDKLKVV</sequence>
<proteinExistence type="predicted"/>
<name>A0ACB9BTC2_9ASTR</name>
<reference evidence="2" key="1">
    <citation type="journal article" date="2022" name="Mol. Ecol. Resour.">
        <title>The genomes of chicory, endive, great burdock and yacon provide insights into Asteraceae palaeo-polyploidization history and plant inulin production.</title>
        <authorList>
            <person name="Fan W."/>
            <person name="Wang S."/>
            <person name="Wang H."/>
            <person name="Wang A."/>
            <person name="Jiang F."/>
            <person name="Liu H."/>
            <person name="Zhao H."/>
            <person name="Xu D."/>
            <person name="Zhang Y."/>
        </authorList>
    </citation>
    <scope>NUCLEOTIDE SEQUENCE [LARGE SCALE GENOMIC DNA]</scope>
    <source>
        <strain evidence="2">cv. Yunnan</strain>
    </source>
</reference>
<accession>A0ACB9BTC2</accession>
<evidence type="ECO:0000313" key="1">
    <source>
        <dbReference type="EMBL" id="KAI3725242.1"/>
    </source>
</evidence>
<dbReference type="EMBL" id="CM042039">
    <property type="protein sequence ID" value="KAI3725242.1"/>
    <property type="molecule type" value="Genomic_DNA"/>
</dbReference>
<organism evidence="1 2">
    <name type="scientific">Smallanthus sonchifolius</name>
    <dbReference type="NCBI Taxonomy" id="185202"/>
    <lineage>
        <taxon>Eukaryota</taxon>
        <taxon>Viridiplantae</taxon>
        <taxon>Streptophyta</taxon>
        <taxon>Embryophyta</taxon>
        <taxon>Tracheophyta</taxon>
        <taxon>Spermatophyta</taxon>
        <taxon>Magnoliopsida</taxon>
        <taxon>eudicotyledons</taxon>
        <taxon>Gunneridae</taxon>
        <taxon>Pentapetalae</taxon>
        <taxon>asterids</taxon>
        <taxon>campanulids</taxon>
        <taxon>Asterales</taxon>
        <taxon>Asteraceae</taxon>
        <taxon>Asteroideae</taxon>
        <taxon>Heliantheae alliance</taxon>
        <taxon>Millerieae</taxon>
        <taxon>Smallanthus</taxon>
    </lineage>
</organism>
<keyword evidence="2" id="KW-1185">Reference proteome</keyword>
<protein>
    <submittedName>
        <fullName evidence="1">Uncharacterized protein</fullName>
    </submittedName>
</protein>
<reference evidence="1 2" key="2">
    <citation type="journal article" date="2022" name="Mol. Ecol. Resour.">
        <title>The genomes of chicory, endive, great burdock and yacon provide insights into Asteraceae paleo-polyploidization history and plant inulin production.</title>
        <authorList>
            <person name="Fan W."/>
            <person name="Wang S."/>
            <person name="Wang H."/>
            <person name="Wang A."/>
            <person name="Jiang F."/>
            <person name="Liu H."/>
            <person name="Zhao H."/>
            <person name="Xu D."/>
            <person name="Zhang Y."/>
        </authorList>
    </citation>
    <scope>NUCLEOTIDE SEQUENCE [LARGE SCALE GENOMIC DNA]</scope>
    <source>
        <strain evidence="2">cv. Yunnan</strain>
        <tissue evidence="1">Leaves</tissue>
    </source>
</reference>
<comment type="caution">
    <text evidence="1">The sequence shown here is derived from an EMBL/GenBank/DDBJ whole genome shotgun (WGS) entry which is preliminary data.</text>
</comment>